<evidence type="ECO:0000313" key="2">
    <source>
        <dbReference type="Proteomes" id="UP000625780"/>
    </source>
</evidence>
<accession>A0ABQ1R3G9</accession>
<protein>
    <submittedName>
        <fullName evidence="1">Uncharacterized protein</fullName>
    </submittedName>
</protein>
<evidence type="ECO:0000313" key="1">
    <source>
        <dbReference type="EMBL" id="GGD53315.1"/>
    </source>
</evidence>
<proteinExistence type="predicted"/>
<dbReference type="EMBL" id="BMFH01000001">
    <property type="protein sequence ID" value="GGD53315.1"/>
    <property type="molecule type" value="Genomic_DNA"/>
</dbReference>
<keyword evidence="2" id="KW-1185">Reference proteome</keyword>
<dbReference type="RefSeq" id="WP_188370530.1">
    <property type="nucleotide sequence ID" value="NZ_BMFH01000001.1"/>
</dbReference>
<gene>
    <name evidence="1" type="ORF">GCM10011361_19990</name>
</gene>
<organism evidence="1 2">
    <name type="scientific">Muriicola marianensis</name>
    <dbReference type="NCBI Taxonomy" id="1324801"/>
    <lineage>
        <taxon>Bacteria</taxon>
        <taxon>Pseudomonadati</taxon>
        <taxon>Bacteroidota</taxon>
        <taxon>Flavobacteriia</taxon>
        <taxon>Flavobacteriales</taxon>
        <taxon>Flavobacteriaceae</taxon>
        <taxon>Muriicola</taxon>
    </lineage>
</organism>
<name>A0ABQ1R3G9_9FLAO</name>
<sequence length="53" mass="6131">MKNRLERIQNGLWGKKKTKGIISNHAANDDTWFIGAAFQDDLRNTAERTEEQI</sequence>
<comment type="caution">
    <text evidence="1">The sequence shown here is derived from an EMBL/GenBank/DDBJ whole genome shotgun (WGS) entry which is preliminary data.</text>
</comment>
<reference evidence="2" key="1">
    <citation type="journal article" date="2019" name="Int. J. Syst. Evol. Microbiol.">
        <title>The Global Catalogue of Microorganisms (GCM) 10K type strain sequencing project: providing services to taxonomists for standard genome sequencing and annotation.</title>
        <authorList>
            <consortium name="The Broad Institute Genomics Platform"/>
            <consortium name="The Broad Institute Genome Sequencing Center for Infectious Disease"/>
            <person name="Wu L."/>
            <person name="Ma J."/>
        </authorList>
    </citation>
    <scope>NUCLEOTIDE SEQUENCE [LARGE SCALE GENOMIC DNA]</scope>
    <source>
        <strain evidence="2">CGMCC 1.12606</strain>
    </source>
</reference>
<dbReference type="Proteomes" id="UP000625780">
    <property type="component" value="Unassembled WGS sequence"/>
</dbReference>